<evidence type="ECO:0000313" key="1">
    <source>
        <dbReference type="EMBL" id="MFD1265049.1"/>
    </source>
</evidence>
<comment type="caution">
    <text evidence="1">The sequence shown here is derived from an EMBL/GenBank/DDBJ whole genome shotgun (WGS) entry which is preliminary data.</text>
</comment>
<protein>
    <submittedName>
        <fullName evidence="1">Uncharacterized protein</fullName>
    </submittedName>
</protein>
<proteinExistence type="predicted"/>
<reference evidence="2" key="1">
    <citation type="journal article" date="2019" name="Int. J. Syst. Evol. Microbiol.">
        <title>The Global Catalogue of Microorganisms (GCM) 10K type strain sequencing project: providing services to taxonomists for standard genome sequencing and annotation.</title>
        <authorList>
            <consortium name="The Broad Institute Genomics Platform"/>
            <consortium name="The Broad Institute Genome Sequencing Center for Infectious Disease"/>
            <person name="Wu L."/>
            <person name="Ma J."/>
        </authorList>
    </citation>
    <scope>NUCLEOTIDE SEQUENCE [LARGE SCALE GENOMIC DNA]</scope>
    <source>
        <strain evidence="2">CCUG 48884</strain>
    </source>
</reference>
<sequence>MMRHLDLAALNAFSRIRSLAEAATALQDGCVPASAERRHEIVYDLLDTIELLALIGAAQAENPPEAAPA</sequence>
<name>A0ABW3WGT6_9RHOO</name>
<organism evidence="1 2">
    <name type="scientific">Thauera mechernichensis</name>
    <dbReference type="NCBI Taxonomy" id="82788"/>
    <lineage>
        <taxon>Bacteria</taxon>
        <taxon>Pseudomonadati</taxon>
        <taxon>Pseudomonadota</taxon>
        <taxon>Betaproteobacteria</taxon>
        <taxon>Rhodocyclales</taxon>
        <taxon>Zoogloeaceae</taxon>
        <taxon>Thauera</taxon>
    </lineage>
</organism>
<dbReference type="Proteomes" id="UP001597158">
    <property type="component" value="Unassembled WGS sequence"/>
</dbReference>
<gene>
    <name evidence="1" type="ORF">ACFQ4M_15850</name>
</gene>
<dbReference type="RefSeq" id="WP_002930562.1">
    <property type="nucleotide sequence ID" value="NZ_JARQZE010000001.1"/>
</dbReference>
<keyword evidence="2" id="KW-1185">Reference proteome</keyword>
<dbReference type="EMBL" id="JBHTMC010000027">
    <property type="protein sequence ID" value="MFD1265049.1"/>
    <property type="molecule type" value="Genomic_DNA"/>
</dbReference>
<accession>A0ABW3WGT6</accession>
<evidence type="ECO:0000313" key="2">
    <source>
        <dbReference type="Proteomes" id="UP001597158"/>
    </source>
</evidence>